<evidence type="ECO:0000313" key="3">
    <source>
        <dbReference type="EMBL" id="EER59659.1"/>
    </source>
</evidence>
<dbReference type="GO" id="GO:0016491">
    <property type="term" value="F:oxidoreductase activity"/>
    <property type="evidence" value="ECO:0007669"/>
    <property type="project" value="UniProtKB-KW"/>
</dbReference>
<dbReference type="PATRIC" id="fig|573060.9.peg.2301"/>
<dbReference type="FunFam" id="3.40.50.720:FF:000173">
    <property type="entry name" value="3-oxoacyl-[acyl-carrier protein] reductase"/>
    <property type="match status" value="1"/>
</dbReference>
<proteinExistence type="inferred from homology"/>
<dbReference type="InterPro" id="IPR002347">
    <property type="entry name" value="SDR_fam"/>
</dbReference>
<evidence type="ECO:0000256" key="1">
    <source>
        <dbReference type="ARBA" id="ARBA00006484"/>
    </source>
</evidence>
<evidence type="ECO:0000313" key="4">
    <source>
        <dbReference type="Proteomes" id="UP000003856"/>
    </source>
</evidence>
<gene>
    <name evidence="3" type="ORF">AcdelDRAFT_2771</name>
</gene>
<dbReference type="GO" id="GO:0032787">
    <property type="term" value="P:monocarboxylic acid metabolic process"/>
    <property type="evidence" value="ECO:0007669"/>
    <property type="project" value="UniProtKB-ARBA"/>
</dbReference>
<dbReference type="Proteomes" id="UP000003856">
    <property type="component" value="Unassembled WGS sequence"/>
</dbReference>
<dbReference type="PANTHER" id="PTHR42879">
    <property type="entry name" value="3-OXOACYL-(ACYL-CARRIER-PROTEIN) REDUCTASE"/>
    <property type="match status" value="1"/>
</dbReference>
<accession>C5T791</accession>
<dbReference type="Gene3D" id="3.40.50.720">
    <property type="entry name" value="NAD(P)-binding Rossmann-like Domain"/>
    <property type="match status" value="1"/>
</dbReference>
<dbReference type="InterPro" id="IPR020904">
    <property type="entry name" value="Sc_DH/Rdtase_CS"/>
</dbReference>
<dbReference type="InterPro" id="IPR050259">
    <property type="entry name" value="SDR"/>
</dbReference>
<dbReference type="AlphaFoldDB" id="C5T791"/>
<dbReference type="Pfam" id="PF13561">
    <property type="entry name" value="adh_short_C2"/>
    <property type="match status" value="1"/>
</dbReference>
<dbReference type="InterPro" id="IPR036291">
    <property type="entry name" value="NAD(P)-bd_dom_sf"/>
</dbReference>
<keyword evidence="2" id="KW-0560">Oxidoreductase</keyword>
<dbReference type="SUPFAM" id="SSF51735">
    <property type="entry name" value="NAD(P)-binding Rossmann-fold domains"/>
    <property type="match status" value="1"/>
</dbReference>
<dbReference type="PRINTS" id="PR00080">
    <property type="entry name" value="SDRFAMILY"/>
</dbReference>
<dbReference type="RefSeq" id="WP_005797662.1">
    <property type="nucleotide sequence ID" value="NZ_ACQT01000107.1"/>
</dbReference>
<evidence type="ECO:0000256" key="2">
    <source>
        <dbReference type="ARBA" id="ARBA00023002"/>
    </source>
</evidence>
<organism evidence="3 4">
    <name type="scientific">Acidovorax delafieldii 2AN</name>
    <dbReference type="NCBI Taxonomy" id="573060"/>
    <lineage>
        <taxon>Bacteria</taxon>
        <taxon>Pseudomonadati</taxon>
        <taxon>Pseudomonadota</taxon>
        <taxon>Betaproteobacteria</taxon>
        <taxon>Burkholderiales</taxon>
        <taxon>Comamonadaceae</taxon>
        <taxon>Acidovorax</taxon>
    </lineage>
</organism>
<reference evidence="3 4" key="1">
    <citation type="submission" date="2009-05" db="EMBL/GenBank/DDBJ databases">
        <title>The draft genome of Acidovorax delafieldii 2AN.</title>
        <authorList>
            <consortium name="US DOE Joint Genome Institute (JGI-PGF)"/>
            <person name="Lucas S."/>
            <person name="Copeland A."/>
            <person name="Lapidus A."/>
            <person name="Glavina del Rio T."/>
            <person name="Tice H."/>
            <person name="Bruce D."/>
            <person name="Goodwin L."/>
            <person name="Pitluck S."/>
            <person name="Larimer F."/>
            <person name="Land M.L."/>
            <person name="Hauser L."/>
            <person name="Shelobolina E.S."/>
            <person name="Picardal F."/>
            <person name="Roden E."/>
            <person name="Emerson D."/>
        </authorList>
    </citation>
    <scope>NUCLEOTIDE SEQUENCE [LARGE SCALE GENOMIC DNA]</scope>
    <source>
        <strain evidence="3 4">2AN</strain>
    </source>
</reference>
<dbReference type="PANTHER" id="PTHR42879:SF2">
    <property type="entry name" value="3-OXOACYL-[ACYL-CARRIER-PROTEIN] REDUCTASE FABG"/>
    <property type="match status" value="1"/>
</dbReference>
<keyword evidence="4" id="KW-1185">Reference proteome</keyword>
<dbReference type="PRINTS" id="PR00081">
    <property type="entry name" value="GDHRDH"/>
</dbReference>
<dbReference type="EMBL" id="ACQT01000107">
    <property type="protein sequence ID" value="EER59659.1"/>
    <property type="molecule type" value="Genomic_DNA"/>
</dbReference>
<dbReference type="OrthoDB" id="8665216at2"/>
<comment type="similarity">
    <text evidence="1">Belongs to the short-chain dehydrogenases/reductases (SDR) family.</text>
</comment>
<sequence length="239" mass="24909">MDIRALVTGGSRGIGRAVVDRLIDDGYQVVNFDQQPPERLAYGEQYLCVDVSDEAALCQALNQALASGPITRLVNNAGIVRPQPIERVTTDDLRAVMDVNLTASVLCAQALMPGMSAAMNGRIVNISSRAALGKTERIAYASSKAALHGFTKALALEAGVHGITVNAVGPGPIATELFTSVNPPGAPATERILEAIPLRRMGSPSEVAHIVASLLDTRAGFTTGQVIYVCGGMTVGLAS</sequence>
<protein>
    <submittedName>
        <fullName evidence="3">Short-chain dehydrogenase/reductase SDR</fullName>
    </submittedName>
</protein>
<comment type="caution">
    <text evidence="3">The sequence shown here is derived from an EMBL/GenBank/DDBJ whole genome shotgun (WGS) entry which is preliminary data.</text>
</comment>
<dbReference type="PROSITE" id="PS00061">
    <property type="entry name" value="ADH_SHORT"/>
    <property type="match status" value="1"/>
</dbReference>
<name>C5T791_ACIDE</name>